<keyword evidence="19" id="KW-1185">Reference proteome</keyword>
<dbReference type="InterPro" id="IPR011907">
    <property type="entry name" value="RNase_III"/>
</dbReference>
<dbReference type="AlphaFoldDB" id="A0A1Z4VPB5"/>
<evidence type="ECO:0000256" key="13">
    <source>
        <dbReference type="ARBA" id="ARBA00022842"/>
    </source>
</evidence>
<dbReference type="InterPro" id="IPR036389">
    <property type="entry name" value="RNase_III_sf"/>
</dbReference>
<dbReference type="PROSITE" id="PS50142">
    <property type="entry name" value="RNASE_3_2"/>
    <property type="match status" value="1"/>
</dbReference>
<reference evidence="18 19" key="1">
    <citation type="submission" date="2017-05" db="EMBL/GenBank/DDBJ databases">
        <title>Thiocyanate degradation by Thiohalobacter thiocyanaticus FOKN1.</title>
        <authorList>
            <person name="Oshiki M."/>
            <person name="Fukushima T."/>
            <person name="Kawano S."/>
            <person name="Nakagawa J."/>
        </authorList>
    </citation>
    <scope>NUCLEOTIDE SEQUENCE [LARGE SCALE GENOMIC DNA]</scope>
    <source>
        <strain evidence="18 19">FOKN1</strain>
    </source>
</reference>
<dbReference type="FunFam" id="3.30.160.20:FF:000003">
    <property type="entry name" value="Ribonuclease 3"/>
    <property type="match status" value="1"/>
</dbReference>
<protein>
    <recommendedName>
        <fullName evidence="15">Ribonuclease 3</fullName>
        <ecNumber evidence="15">3.1.26.3</ecNumber>
    </recommendedName>
    <alternativeName>
        <fullName evidence="15">Ribonuclease III</fullName>
        <shortName evidence="15">RNase III</shortName>
    </alternativeName>
</protein>
<keyword evidence="6 15" id="KW-0698">rRNA processing</keyword>
<dbReference type="PANTHER" id="PTHR11207:SF0">
    <property type="entry name" value="RIBONUCLEASE 3"/>
    <property type="match status" value="1"/>
</dbReference>
<comment type="cofactor">
    <cofactor evidence="15">
        <name>Mg(2+)</name>
        <dbReference type="ChEBI" id="CHEBI:18420"/>
    </cofactor>
</comment>
<evidence type="ECO:0000313" key="19">
    <source>
        <dbReference type="Proteomes" id="UP000218765"/>
    </source>
</evidence>
<comment type="similarity">
    <text evidence="3">Belongs to the ribonuclease III family.</text>
</comment>
<evidence type="ECO:0000256" key="4">
    <source>
        <dbReference type="ARBA" id="ARBA00011738"/>
    </source>
</evidence>
<feature type="binding site" evidence="15">
    <location>
        <position position="113"/>
    </location>
    <ligand>
        <name>Mg(2+)</name>
        <dbReference type="ChEBI" id="CHEBI:18420"/>
    </ligand>
</feature>
<keyword evidence="14 15" id="KW-0694">RNA-binding</keyword>
<dbReference type="Pfam" id="PF00035">
    <property type="entry name" value="dsrm"/>
    <property type="match status" value="1"/>
</dbReference>
<dbReference type="GO" id="GO:0004525">
    <property type="term" value="F:ribonuclease III activity"/>
    <property type="evidence" value="ECO:0007669"/>
    <property type="project" value="UniProtKB-UniRule"/>
</dbReference>
<dbReference type="Gene3D" id="3.30.160.20">
    <property type="match status" value="1"/>
</dbReference>
<feature type="active site" evidence="15">
    <location>
        <position position="44"/>
    </location>
</feature>
<dbReference type="CDD" id="cd00593">
    <property type="entry name" value="RIBOc"/>
    <property type="match status" value="1"/>
</dbReference>
<dbReference type="SMART" id="SM00358">
    <property type="entry name" value="DSRM"/>
    <property type="match status" value="1"/>
</dbReference>
<keyword evidence="15" id="KW-0699">rRNA-binding</keyword>
<evidence type="ECO:0000256" key="5">
    <source>
        <dbReference type="ARBA" id="ARBA00022490"/>
    </source>
</evidence>
<keyword evidence="11 15" id="KW-0255">Endonuclease</keyword>
<evidence type="ECO:0000259" key="16">
    <source>
        <dbReference type="PROSITE" id="PS50137"/>
    </source>
</evidence>
<dbReference type="GO" id="GO:0042802">
    <property type="term" value="F:identical protein binding"/>
    <property type="evidence" value="ECO:0007669"/>
    <property type="project" value="UniProtKB-ARBA"/>
</dbReference>
<evidence type="ECO:0000256" key="8">
    <source>
        <dbReference type="ARBA" id="ARBA00022694"/>
    </source>
</evidence>
<keyword evidence="5 15" id="KW-0963">Cytoplasm</keyword>
<evidence type="ECO:0000256" key="9">
    <source>
        <dbReference type="ARBA" id="ARBA00022722"/>
    </source>
</evidence>
<organism evidence="18 19">
    <name type="scientific">Thiohalobacter thiocyanaticus</name>
    <dbReference type="NCBI Taxonomy" id="585455"/>
    <lineage>
        <taxon>Bacteria</taxon>
        <taxon>Pseudomonadati</taxon>
        <taxon>Pseudomonadota</taxon>
        <taxon>Gammaproteobacteria</taxon>
        <taxon>Thiohalobacterales</taxon>
        <taxon>Thiohalobacteraceae</taxon>
        <taxon>Thiohalobacter</taxon>
    </lineage>
</organism>
<dbReference type="SUPFAM" id="SSF69065">
    <property type="entry name" value="RNase III domain-like"/>
    <property type="match status" value="1"/>
</dbReference>
<dbReference type="RefSeq" id="WP_096365442.1">
    <property type="nucleotide sequence ID" value="NZ_AP018052.1"/>
</dbReference>
<comment type="subcellular location">
    <subcellularLocation>
        <location evidence="2 15">Cytoplasm</location>
    </subcellularLocation>
</comment>
<feature type="domain" description="RNase III" evidence="17">
    <location>
        <begin position="5"/>
        <end position="127"/>
    </location>
</feature>
<keyword evidence="7 15" id="KW-0507">mRNA processing</keyword>
<dbReference type="GO" id="GO:0006364">
    <property type="term" value="P:rRNA processing"/>
    <property type="evidence" value="ECO:0007669"/>
    <property type="project" value="UniProtKB-UniRule"/>
</dbReference>
<keyword evidence="12 15" id="KW-0378">Hydrolase</keyword>
<dbReference type="GO" id="GO:0008033">
    <property type="term" value="P:tRNA processing"/>
    <property type="evidence" value="ECO:0007669"/>
    <property type="project" value="UniProtKB-KW"/>
</dbReference>
<evidence type="ECO:0000256" key="7">
    <source>
        <dbReference type="ARBA" id="ARBA00022664"/>
    </source>
</evidence>
<dbReference type="InterPro" id="IPR000999">
    <property type="entry name" value="RNase_III_dom"/>
</dbReference>
<evidence type="ECO:0000256" key="12">
    <source>
        <dbReference type="ARBA" id="ARBA00022801"/>
    </source>
</evidence>
<comment type="function">
    <text evidence="15">Digests double-stranded RNA. Involved in the processing of primary rRNA transcript to yield the immediate precursors to the large and small rRNAs (23S and 16S). Processes some mRNAs, and tRNAs when they are encoded in the rRNA operon. Processes pre-crRNA and tracrRNA of type II CRISPR loci if present in the organism.</text>
</comment>
<proteinExistence type="inferred from homology"/>
<gene>
    <name evidence="15" type="primary">rnc</name>
    <name evidence="18" type="ORF">FOKN1_1069</name>
</gene>
<dbReference type="GO" id="GO:0019843">
    <property type="term" value="F:rRNA binding"/>
    <property type="evidence" value="ECO:0007669"/>
    <property type="project" value="UniProtKB-KW"/>
</dbReference>
<dbReference type="EC" id="3.1.26.3" evidence="15"/>
<feature type="domain" description="DRBM" evidence="16">
    <location>
        <begin position="154"/>
        <end position="224"/>
    </location>
</feature>
<dbReference type="SUPFAM" id="SSF54768">
    <property type="entry name" value="dsRNA-binding domain-like"/>
    <property type="match status" value="1"/>
</dbReference>
<accession>A0A1Z4VPB5</accession>
<feature type="active site" evidence="15">
    <location>
        <position position="116"/>
    </location>
</feature>
<dbReference type="FunFam" id="1.10.1520.10:FF:000001">
    <property type="entry name" value="Ribonuclease 3"/>
    <property type="match status" value="1"/>
</dbReference>
<evidence type="ECO:0000313" key="18">
    <source>
        <dbReference type="EMBL" id="BAZ93469.1"/>
    </source>
</evidence>
<evidence type="ECO:0000256" key="10">
    <source>
        <dbReference type="ARBA" id="ARBA00022723"/>
    </source>
</evidence>
<dbReference type="KEGG" id="ttc:FOKN1_1069"/>
<dbReference type="Proteomes" id="UP000218765">
    <property type="component" value="Chromosome"/>
</dbReference>
<keyword evidence="8 15" id="KW-0819">tRNA processing</keyword>
<comment type="subunit">
    <text evidence="4 15">Homodimer.</text>
</comment>
<dbReference type="PANTHER" id="PTHR11207">
    <property type="entry name" value="RIBONUCLEASE III"/>
    <property type="match status" value="1"/>
</dbReference>
<dbReference type="CDD" id="cd10845">
    <property type="entry name" value="DSRM_RNAse_III_family"/>
    <property type="match status" value="1"/>
</dbReference>
<evidence type="ECO:0000256" key="1">
    <source>
        <dbReference type="ARBA" id="ARBA00000109"/>
    </source>
</evidence>
<keyword evidence="10 15" id="KW-0479">Metal-binding</keyword>
<keyword evidence="13 15" id="KW-0460">Magnesium</keyword>
<dbReference type="HAMAP" id="MF_00104">
    <property type="entry name" value="RNase_III"/>
    <property type="match status" value="1"/>
</dbReference>
<dbReference type="EMBL" id="AP018052">
    <property type="protein sequence ID" value="BAZ93469.1"/>
    <property type="molecule type" value="Genomic_DNA"/>
</dbReference>
<keyword evidence="9 15" id="KW-0540">Nuclease</keyword>
<comment type="catalytic activity">
    <reaction evidence="1 15">
        <text>Endonucleolytic cleavage to 5'-phosphomonoester.</text>
        <dbReference type="EC" id="3.1.26.3"/>
    </reaction>
</comment>
<name>A0A1Z4VPB5_9GAMM</name>
<evidence type="ECO:0000256" key="2">
    <source>
        <dbReference type="ARBA" id="ARBA00004496"/>
    </source>
</evidence>
<feature type="binding site" evidence="15">
    <location>
        <position position="116"/>
    </location>
    <ligand>
        <name>Mg(2+)</name>
        <dbReference type="ChEBI" id="CHEBI:18420"/>
    </ligand>
</feature>
<dbReference type="InterPro" id="IPR014720">
    <property type="entry name" value="dsRBD_dom"/>
</dbReference>
<dbReference type="GO" id="GO:0003725">
    <property type="term" value="F:double-stranded RNA binding"/>
    <property type="evidence" value="ECO:0007669"/>
    <property type="project" value="TreeGrafter"/>
</dbReference>
<evidence type="ECO:0000259" key="17">
    <source>
        <dbReference type="PROSITE" id="PS50142"/>
    </source>
</evidence>
<evidence type="ECO:0000256" key="15">
    <source>
        <dbReference type="HAMAP-Rule" id="MF_00104"/>
    </source>
</evidence>
<dbReference type="OrthoDB" id="9805026at2"/>
<dbReference type="NCBIfam" id="TIGR02191">
    <property type="entry name" value="RNaseIII"/>
    <property type="match status" value="1"/>
</dbReference>
<sequence>MTPPLEALARRLCHEFTTPALLQQALTHRSAGNLNNERLEFLGDAVLGMVIADALYARYPKASEGDLSRLRATLVKKPTLAGIARELELGEYLQLGSGELKSGGFRRDSILADALEAILGAVYLDAGFDTAAALVLQLYQPRLQSLPEAAALKDPKTRLQEYLQSRHIELPEYQVIQVSGKAHAQTFEVECRIAGLDRSSRGRGSSRRKAEQAAAAGMLQALGVETEVQESDA</sequence>
<dbReference type="GO" id="GO:0046872">
    <property type="term" value="F:metal ion binding"/>
    <property type="evidence" value="ECO:0007669"/>
    <property type="project" value="UniProtKB-KW"/>
</dbReference>
<evidence type="ECO:0000256" key="11">
    <source>
        <dbReference type="ARBA" id="ARBA00022759"/>
    </source>
</evidence>
<evidence type="ECO:0000256" key="3">
    <source>
        <dbReference type="ARBA" id="ARBA00010183"/>
    </source>
</evidence>
<dbReference type="GO" id="GO:0005737">
    <property type="term" value="C:cytoplasm"/>
    <property type="evidence" value="ECO:0007669"/>
    <property type="project" value="UniProtKB-SubCell"/>
</dbReference>
<dbReference type="GO" id="GO:0006397">
    <property type="term" value="P:mRNA processing"/>
    <property type="evidence" value="ECO:0007669"/>
    <property type="project" value="UniProtKB-UniRule"/>
</dbReference>
<dbReference type="GO" id="GO:0010468">
    <property type="term" value="P:regulation of gene expression"/>
    <property type="evidence" value="ECO:0007669"/>
    <property type="project" value="TreeGrafter"/>
</dbReference>
<dbReference type="SMART" id="SM00535">
    <property type="entry name" value="RIBOc"/>
    <property type="match status" value="1"/>
</dbReference>
<dbReference type="PROSITE" id="PS00517">
    <property type="entry name" value="RNASE_3_1"/>
    <property type="match status" value="1"/>
</dbReference>
<dbReference type="Pfam" id="PF14622">
    <property type="entry name" value="Ribonucleas_3_3"/>
    <property type="match status" value="1"/>
</dbReference>
<evidence type="ECO:0000256" key="6">
    <source>
        <dbReference type="ARBA" id="ARBA00022552"/>
    </source>
</evidence>
<evidence type="ECO:0000256" key="14">
    <source>
        <dbReference type="ARBA" id="ARBA00022884"/>
    </source>
</evidence>
<dbReference type="Gene3D" id="1.10.1520.10">
    <property type="entry name" value="Ribonuclease III domain"/>
    <property type="match status" value="1"/>
</dbReference>
<dbReference type="PROSITE" id="PS50137">
    <property type="entry name" value="DS_RBD"/>
    <property type="match status" value="1"/>
</dbReference>
<feature type="binding site" evidence="15">
    <location>
        <position position="40"/>
    </location>
    <ligand>
        <name>Mg(2+)</name>
        <dbReference type="ChEBI" id="CHEBI:18420"/>
    </ligand>
</feature>